<comment type="caution">
    <text evidence="5">The sequence shown here is derived from an EMBL/GenBank/DDBJ whole genome shotgun (WGS) entry which is preliminary data.</text>
</comment>
<organism evidence="5 6">
    <name type="scientific">Turnera subulata</name>
    <dbReference type="NCBI Taxonomy" id="218843"/>
    <lineage>
        <taxon>Eukaryota</taxon>
        <taxon>Viridiplantae</taxon>
        <taxon>Streptophyta</taxon>
        <taxon>Embryophyta</taxon>
        <taxon>Tracheophyta</taxon>
        <taxon>Spermatophyta</taxon>
        <taxon>Magnoliopsida</taxon>
        <taxon>eudicotyledons</taxon>
        <taxon>Gunneridae</taxon>
        <taxon>Pentapetalae</taxon>
        <taxon>rosids</taxon>
        <taxon>fabids</taxon>
        <taxon>Malpighiales</taxon>
        <taxon>Passifloraceae</taxon>
        <taxon>Turnera</taxon>
    </lineage>
</organism>
<evidence type="ECO:0000256" key="4">
    <source>
        <dbReference type="ARBA" id="ARBA00023242"/>
    </source>
</evidence>
<reference evidence="5" key="2">
    <citation type="journal article" date="2023" name="Plants (Basel)">
        <title>Annotation of the Turnera subulata (Passifloraceae) Draft Genome Reveals the S-Locus Evolved after the Divergence of Turneroideae from Passifloroideae in a Stepwise Manner.</title>
        <authorList>
            <person name="Henning P.M."/>
            <person name="Roalson E.H."/>
            <person name="Mir W."/>
            <person name="McCubbin A.G."/>
            <person name="Shore J.S."/>
        </authorList>
    </citation>
    <scope>NUCLEOTIDE SEQUENCE</scope>
    <source>
        <strain evidence="5">F60SS</strain>
    </source>
</reference>
<evidence type="ECO:0000313" key="5">
    <source>
        <dbReference type="EMBL" id="KAJ4836221.1"/>
    </source>
</evidence>
<sequence>MNRRKMKIKMSQLTAKKKVRFVEVSVLQRNLRTLRRMIPGCDQQVDAEALFQKSIEHIVQLKLKVDILKRLLKVYGM</sequence>
<evidence type="ECO:0008006" key="7">
    <source>
        <dbReference type="Google" id="ProtNLM"/>
    </source>
</evidence>
<protein>
    <recommendedName>
        <fullName evidence="7">BHLH domain-containing protein</fullName>
    </recommendedName>
</protein>
<dbReference type="InterPro" id="IPR036638">
    <property type="entry name" value="HLH_DNA-bd_sf"/>
</dbReference>
<evidence type="ECO:0000256" key="2">
    <source>
        <dbReference type="ARBA" id="ARBA00023015"/>
    </source>
</evidence>
<evidence type="ECO:0000313" key="6">
    <source>
        <dbReference type="Proteomes" id="UP001141552"/>
    </source>
</evidence>
<dbReference type="SUPFAM" id="SSF47459">
    <property type="entry name" value="HLH, helix-loop-helix DNA-binding domain"/>
    <property type="match status" value="1"/>
</dbReference>
<proteinExistence type="predicted"/>
<reference evidence="5" key="1">
    <citation type="submission" date="2022-02" db="EMBL/GenBank/DDBJ databases">
        <authorList>
            <person name="Henning P.M."/>
            <person name="McCubbin A.G."/>
            <person name="Shore J.S."/>
        </authorList>
    </citation>
    <scope>NUCLEOTIDE SEQUENCE</scope>
    <source>
        <strain evidence="5">F60SS</strain>
        <tissue evidence="5">Leaves</tissue>
    </source>
</reference>
<dbReference type="GO" id="GO:0046983">
    <property type="term" value="F:protein dimerization activity"/>
    <property type="evidence" value="ECO:0007669"/>
    <property type="project" value="InterPro"/>
</dbReference>
<comment type="subcellular location">
    <subcellularLocation>
        <location evidence="1">Nucleus</location>
    </subcellularLocation>
</comment>
<keyword evidence="4" id="KW-0539">Nucleus</keyword>
<dbReference type="EMBL" id="JAKUCV010004196">
    <property type="protein sequence ID" value="KAJ4836221.1"/>
    <property type="molecule type" value="Genomic_DNA"/>
</dbReference>
<keyword evidence="2" id="KW-0805">Transcription regulation</keyword>
<accession>A0A9Q0JB90</accession>
<dbReference type="Proteomes" id="UP001141552">
    <property type="component" value="Unassembled WGS sequence"/>
</dbReference>
<evidence type="ECO:0000256" key="1">
    <source>
        <dbReference type="ARBA" id="ARBA00004123"/>
    </source>
</evidence>
<keyword evidence="6" id="KW-1185">Reference proteome</keyword>
<dbReference type="AlphaFoldDB" id="A0A9Q0JB90"/>
<name>A0A9Q0JB90_9ROSI</name>
<gene>
    <name evidence="5" type="ORF">Tsubulata_025596</name>
</gene>
<keyword evidence="3" id="KW-0804">Transcription</keyword>
<evidence type="ECO:0000256" key="3">
    <source>
        <dbReference type="ARBA" id="ARBA00023163"/>
    </source>
</evidence>
<dbReference type="GO" id="GO:0005634">
    <property type="term" value="C:nucleus"/>
    <property type="evidence" value="ECO:0007669"/>
    <property type="project" value="UniProtKB-SubCell"/>
</dbReference>
<dbReference type="OrthoDB" id="847698at2759"/>